<dbReference type="RefSeq" id="WP_093147486.1">
    <property type="nucleotide sequence ID" value="NZ_FNBW01000001.1"/>
</dbReference>
<keyword evidence="3" id="KW-1185">Reference proteome</keyword>
<dbReference type="EMBL" id="FNBW01000001">
    <property type="protein sequence ID" value="SDF07872.1"/>
    <property type="molecule type" value="Genomic_DNA"/>
</dbReference>
<dbReference type="OrthoDB" id="7499742at2"/>
<gene>
    <name evidence="2" type="ORF">SAMN05660686_00160</name>
</gene>
<dbReference type="Gene3D" id="3.40.50.720">
    <property type="entry name" value="NAD(P)-binding Rossmann-like Domain"/>
    <property type="match status" value="1"/>
</dbReference>
<dbReference type="AlphaFoldDB" id="A0A8G2BEE5"/>
<dbReference type="PANTHER" id="PTHR42760">
    <property type="entry name" value="SHORT-CHAIN DEHYDROGENASES/REDUCTASES FAMILY MEMBER"/>
    <property type="match status" value="1"/>
</dbReference>
<dbReference type="Proteomes" id="UP000198615">
    <property type="component" value="Unassembled WGS sequence"/>
</dbReference>
<evidence type="ECO:0000313" key="2">
    <source>
        <dbReference type="EMBL" id="SDF07872.1"/>
    </source>
</evidence>
<dbReference type="GO" id="GO:0016616">
    <property type="term" value="F:oxidoreductase activity, acting on the CH-OH group of donors, NAD or NADP as acceptor"/>
    <property type="evidence" value="ECO:0007669"/>
    <property type="project" value="TreeGrafter"/>
</dbReference>
<name>A0A8G2BEE5_9PROT</name>
<protein>
    <submittedName>
        <fullName evidence="2">NAD(P)-dependent dehydrogenase, short-chain alcohol dehydrogenase family</fullName>
    </submittedName>
</protein>
<evidence type="ECO:0000256" key="1">
    <source>
        <dbReference type="ARBA" id="ARBA00006484"/>
    </source>
</evidence>
<reference evidence="2 3" key="1">
    <citation type="submission" date="2016-10" db="EMBL/GenBank/DDBJ databases">
        <authorList>
            <person name="Varghese N."/>
            <person name="Submissions S."/>
        </authorList>
    </citation>
    <scope>NUCLEOTIDE SEQUENCE [LARGE SCALE GENOMIC DNA]</scope>
    <source>
        <strain evidence="2 3">DSM 18839</strain>
    </source>
</reference>
<dbReference type="PRINTS" id="PR00081">
    <property type="entry name" value="GDHRDH"/>
</dbReference>
<organism evidence="2 3">
    <name type="scientific">Thalassobaculum litoreum DSM 18839</name>
    <dbReference type="NCBI Taxonomy" id="1123362"/>
    <lineage>
        <taxon>Bacteria</taxon>
        <taxon>Pseudomonadati</taxon>
        <taxon>Pseudomonadota</taxon>
        <taxon>Alphaproteobacteria</taxon>
        <taxon>Rhodospirillales</taxon>
        <taxon>Thalassobaculaceae</taxon>
        <taxon>Thalassobaculum</taxon>
    </lineage>
</organism>
<dbReference type="Pfam" id="PF13561">
    <property type="entry name" value="adh_short_C2"/>
    <property type="match status" value="1"/>
</dbReference>
<comment type="caution">
    <text evidence="2">The sequence shown here is derived from an EMBL/GenBank/DDBJ whole genome shotgun (WGS) entry which is preliminary data.</text>
</comment>
<comment type="similarity">
    <text evidence="1">Belongs to the short-chain dehydrogenases/reductases (SDR) family.</text>
</comment>
<dbReference type="PANTHER" id="PTHR42760:SF124">
    <property type="entry name" value="SHORT-CHAIN DEHYDROGENASE_REDUCTASE"/>
    <property type="match status" value="1"/>
</dbReference>
<dbReference type="NCBIfam" id="NF005559">
    <property type="entry name" value="PRK07231.1"/>
    <property type="match status" value="1"/>
</dbReference>
<proteinExistence type="inferred from homology"/>
<sequence length="258" mass="27104">MRLANRTAIVTGAAGGIGKAIALRFAQEGASVIVADLTEEPREGGMPTVDAIIEAGGTAEFLKCDVTRPADLEAAVARAVEIGGRLDVIVNNAAIGTDTPLHETSEEDFDRVMAVNAKGVFLGCRAAVRQMMGQDPQGDGEVRGRIVNISSQHGMIRAPHDFAYGVGKATVVYMTRQIAGDYAGHGIVCNAVAPGKILTGKSGRAIAPEMLEYSHSRTPWPRLGRPLDVANAALFLASDEASYITGENLMVDGGWMAN</sequence>
<dbReference type="CDD" id="cd05233">
    <property type="entry name" value="SDR_c"/>
    <property type="match status" value="1"/>
</dbReference>
<dbReference type="FunFam" id="3.40.50.720:FF:000084">
    <property type="entry name" value="Short-chain dehydrogenase reductase"/>
    <property type="match status" value="1"/>
</dbReference>
<dbReference type="InterPro" id="IPR036291">
    <property type="entry name" value="NAD(P)-bd_dom_sf"/>
</dbReference>
<dbReference type="SUPFAM" id="SSF51735">
    <property type="entry name" value="NAD(P)-binding Rossmann-fold domains"/>
    <property type="match status" value="1"/>
</dbReference>
<accession>A0A8G2BEE5</accession>
<dbReference type="InterPro" id="IPR002347">
    <property type="entry name" value="SDR_fam"/>
</dbReference>
<evidence type="ECO:0000313" key="3">
    <source>
        <dbReference type="Proteomes" id="UP000198615"/>
    </source>
</evidence>
<dbReference type="PRINTS" id="PR00080">
    <property type="entry name" value="SDRFAMILY"/>
</dbReference>